<dbReference type="NCBIfam" id="NF009154">
    <property type="entry name" value="PRK12497.3-3"/>
    <property type="match status" value="1"/>
</dbReference>
<evidence type="ECO:0000313" key="4">
    <source>
        <dbReference type="Proteomes" id="UP000253975"/>
    </source>
</evidence>
<dbReference type="InterPro" id="IPR011856">
    <property type="entry name" value="tRNA_endonuc-like_dom_sf"/>
</dbReference>
<comment type="similarity">
    <text evidence="1 2">Belongs to the UPF0102 family.</text>
</comment>
<protein>
    <recommendedName>
        <fullName evidence="2">UPF0102 protein C1881_02555</fullName>
    </recommendedName>
</protein>
<dbReference type="Proteomes" id="UP000253975">
    <property type="component" value="Unassembled WGS sequence"/>
</dbReference>
<dbReference type="GO" id="GO:0003676">
    <property type="term" value="F:nucleic acid binding"/>
    <property type="evidence" value="ECO:0007669"/>
    <property type="project" value="InterPro"/>
</dbReference>
<evidence type="ECO:0000256" key="2">
    <source>
        <dbReference type="HAMAP-Rule" id="MF_00048"/>
    </source>
</evidence>
<organism evidence="3 4">
    <name type="scientific">Slackia isoflavoniconvertens</name>
    <dbReference type="NCBI Taxonomy" id="572010"/>
    <lineage>
        <taxon>Bacteria</taxon>
        <taxon>Bacillati</taxon>
        <taxon>Actinomycetota</taxon>
        <taxon>Coriobacteriia</taxon>
        <taxon>Eggerthellales</taxon>
        <taxon>Eggerthellaceae</taxon>
        <taxon>Slackia</taxon>
    </lineage>
</organism>
<accession>A0A369LKV0</accession>
<dbReference type="SUPFAM" id="SSF52980">
    <property type="entry name" value="Restriction endonuclease-like"/>
    <property type="match status" value="1"/>
</dbReference>
<dbReference type="Gene3D" id="3.40.1350.10">
    <property type="match status" value="1"/>
</dbReference>
<proteinExistence type="inferred from homology"/>
<dbReference type="PANTHER" id="PTHR34039:SF1">
    <property type="entry name" value="UPF0102 PROTEIN YRAN"/>
    <property type="match status" value="1"/>
</dbReference>
<evidence type="ECO:0000313" key="3">
    <source>
        <dbReference type="EMBL" id="RDB60241.1"/>
    </source>
</evidence>
<evidence type="ECO:0000256" key="1">
    <source>
        <dbReference type="ARBA" id="ARBA00006738"/>
    </source>
</evidence>
<sequence length="164" mass="18107">MTEEYAGPRKPCDLVHGGDECAAVDEGYWGDDEEEIAFVKRWNCDPKTLGAYGEDLACELLKRNDYIILERNWSCAAGEADIIALDDGCLVFVEVKTRAGGDKGFPQEAVTPTKRARYERIAYSFLSTYDGVDARVRFDVIAIQAMPNSRGFVKHIVNAFGAGA</sequence>
<reference evidence="3 4" key="1">
    <citation type="journal article" date="2018" name="Elife">
        <title>Discovery and characterization of a prevalent human gut bacterial enzyme sufficient for the inactivation of a family of plant toxins.</title>
        <authorList>
            <person name="Koppel N."/>
            <person name="Bisanz J.E."/>
            <person name="Pandelia M.E."/>
            <person name="Turnbaugh P.J."/>
            <person name="Balskus E.P."/>
        </authorList>
    </citation>
    <scope>NUCLEOTIDE SEQUENCE [LARGE SCALE GENOMIC DNA]</scope>
    <source>
        <strain evidence="3 4">OB21 GAM31</strain>
    </source>
</reference>
<dbReference type="AlphaFoldDB" id="A0A369LKV0"/>
<dbReference type="RefSeq" id="WP_114614978.1">
    <property type="nucleotide sequence ID" value="NZ_DBFAES010000034.1"/>
</dbReference>
<dbReference type="CDD" id="cd20736">
    <property type="entry name" value="PoNe_Nuclease"/>
    <property type="match status" value="1"/>
</dbReference>
<gene>
    <name evidence="3" type="ORF">C1881_02555</name>
</gene>
<dbReference type="HAMAP" id="MF_00048">
    <property type="entry name" value="UPF0102"/>
    <property type="match status" value="1"/>
</dbReference>
<dbReference type="InterPro" id="IPR003509">
    <property type="entry name" value="UPF0102_YraN-like"/>
</dbReference>
<dbReference type="PANTHER" id="PTHR34039">
    <property type="entry name" value="UPF0102 PROTEIN YRAN"/>
    <property type="match status" value="1"/>
</dbReference>
<name>A0A369LKV0_9ACTN</name>
<dbReference type="EMBL" id="PPTO01000003">
    <property type="protein sequence ID" value="RDB60241.1"/>
    <property type="molecule type" value="Genomic_DNA"/>
</dbReference>
<dbReference type="Pfam" id="PF02021">
    <property type="entry name" value="UPF0102"/>
    <property type="match status" value="1"/>
</dbReference>
<dbReference type="InterPro" id="IPR011335">
    <property type="entry name" value="Restrct_endonuc-II-like"/>
</dbReference>
<comment type="caution">
    <text evidence="3">The sequence shown here is derived from an EMBL/GenBank/DDBJ whole genome shotgun (WGS) entry which is preliminary data.</text>
</comment>